<dbReference type="RefSeq" id="WP_168776310.1">
    <property type="nucleotide sequence ID" value="NZ_JAABNR010000024.1"/>
</dbReference>
<keyword evidence="2" id="KW-1185">Reference proteome</keyword>
<dbReference type="EMBL" id="JAABNR010000024">
    <property type="protein sequence ID" value="NBZ89510.1"/>
    <property type="molecule type" value="Genomic_DNA"/>
</dbReference>
<reference evidence="1" key="1">
    <citation type="submission" date="2020-01" db="EMBL/GenBank/DDBJ databases">
        <authorList>
            <person name="Chen W.-M."/>
        </authorList>
    </citation>
    <scope>NUCLEOTIDE SEQUENCE</scope>
    <source>
        <strain evidence="1">CYK-10</strain>
    </source>
</reference>
<dbReference type="AlphaFoldDB" id="A0AAE5BTW4"/>
<evidence type="ECO:0000313" key="2">
    <source>
        <dbReference type="Proteomes" id="UP001193501"/>
    </source>
</evidence>
<proteinExistence type="predicted"/>
<protein>
    <submittedName>
        <fullName evidence="1">Uncharacterized protein</fullName>
    </submittedName>
</protein>
<evidence type="ECO:0000313" key="1">
    <source>
        <dbReference type="EMBL" id="NBZ89510.1"/>
    </source>
</evidence>
<gene>
    <name evidence="1" type="ORF">GV832_18130</name>
</gene>
<sequence>MKMTNKEFSAAYSARVSRAAEAITVIFSHNLLDALKIGGAPLSDLEAGICENSASQPLQSRRAGYREWASSMGNSRIRG</sequence>
<accession>A0AAE5BTW4</accession>
<dbReference type="Proteomes" id="UP001193501">
    <property type="component" value="Unassembled WGS sequence"/>
</dbReference>
<organism evidence="1 2">
    <name type="scientific">Stagnihabitans tardus</name>
    <dbReference type="NCBI Taxonomy" id="2699202"/>
    <lineage>
        <taxon>Bacteria</taxon>
        <taxon>Pseudomonadati</taxon>
        <taxon>Pseudomonadota</taxon>
        <taxon>Alphaproteobacteria</taxon>
        <taxon>Rhodobacterales</taxon>
        <taxon>Paracoccaceae</taxon>
        <taxon>Stagnihabitans</taxon>
    </lineage>
</organism>
<name>A0AAE5BTW4_9RHOB</name>
<comment type="caution">
    <text evidence="1">The sequence shown here is derived from an EMBL/GenBank/DDBJ whole genome shotgun (WGS) entry which is preliminary data.</text>
</comment>